<dbReference type="Proteomes" id="UP001642409">
    <property type="component" value="Unassembled WGS sequence"/>
</dbReference>
<sequence>MNLFELQQRKELNDLIINFKLNFDNGKIDDYNNIKYRVSSIYKQALTNINIQEYQMMILTYKVTLQNSEKRSFAIISYSDFYKLHSKDYCYEQVIQSDLNQTISFDLVLGDSDLVQKYAFDNELTHLVLRYLPSDLDIAKLNQLKQITKLDHNNCQLDQIQLQNAFKHVKNLSFVTNKITDLTPLTQYTQITNLNLSMNQITDLRPISGLIHMLQLYVFQNKIADLSCLRNMQQLKYLDVSYNENLDIWGLQFLCGLQSLKITKCNVSDLSPIERLINLKSLQAVQNKMTQIKQRTVLVCQKQSALLNANELEQYFRDENKNDVLNKPLQNSYIQMSKLNFQKQTETETCQRRN</sequence>
<dbReference type="PROSITE" id="PS51450">
    <property type="entry name" value="LRR"/>
    <property type="match status" value="2"/>
</dbReference>
<evidence type="ECO:0000256" key="2">
    <source>
        <dbReference type="ARBA" id="ARBA00022737"/>
    </source>
</evidence>
<dbReference type="AlphaFoldDB" id="A0AA86PR63"/>
<accession>A0AA86PR63</accession>
<dbReference type="EMBL" id="CATOUU010000697">
    <property type="protein sequence ID" value="CAI9941898.1"/>
    <property type="molecule type" value="Genomic_DNA"/>
</dbReference>
<name>A0AA86PR63_9EUKA</name>
<dbReference type="Gene3D" id="3.80.10.10">
    <property type="entry name" value="Ribonuclease Inhibitor"/>
    <property type="match status" value="1"/>
</dbReference>
<dbReference type="PANTHER" id="PTHR46652:SF3">
    <property type="entry name" value="LEUCINE-RICH REPEAT-CONTAINING PROTEIN 9"/>
    <property type="match status" value="1"/>
</dbReference>
<keyword evidence="5" id="KW-1185">Reference proteome</keyword>
<keyword evidence="1" id="KW-0433">Leucine-rich repeat</keyword>
<evidence type="ECO:0000313" key="4">
    <source>
        <dbReference type="EMBL" id="CAL5993373.1"/>
    </source>
</evidence>
<evidence type="ECO:0000256" key="1">
    <source>
        <dbReference type="ARBA" id="ARBA00022614"/>
    </source>
</evidence>
<evidence type="ECO:0000313" key="3">
    <source>
        <dbReference type="EMBL" id="CAI9941898.1"/>
    </source>
</evidence>
<protein>
    <submittedName>
        <fullName evidence="3">Uncharacterized protein</fullName>
    </submittedName>
</protein>
<dbReference type="SUPFAM" id="SSF52058">
    <property type="entry name" value="L domain-like"/>
    <property type="match status" value="1"/>
</dbReference>
<gene>
    <name evidence="4" type="ORF">HINF_LOCUS13032</name>
    <name evidence="3" type="ORF">HINF_LOCUS29543</name>
</gene>
<dbReference type="EMBL" id="CAXDID020000030">
    <property type="protein sequence ID" value="CAL5993373.1"/>
    <property type="molecule type" value="Genomic_DNA"/>
</dbReference>
<evidence type="ECO:0000313" key="5">
    <source>
        <dbReference type="Proteomes" id="UP001642409"/>
    </source>
</evidence>
<dbReference type="InterPro" id="IPR001611">
    <property type="entry name" value="Leu-rich_rpt"/>
</dbReference>
<dbReference type="PANTHER" id="PTHR46652">
    <property type="entry name" value="LEUCINE-RICH REPEAT AND IQ DOMAIN-CONTAINING PROTEIN 1-RELATED"/>
    <property type="match status" value="1"/>
</dbReference>
<reference evidence="4 5" key="2">
    <citation type="submission" date="2024-07" db="EMBL/GenBank/DDBJ databases">
        <authorList>
            <person name="Akdeniz Z."/>
        </authorList>
    </citation>
    <scope>NUCLEOTIDE SEQUENCE [LARGE SCALE GENOMIC DNA]</scope>
</reference>
<dbReference type="InterPro" id="IPR032675">
    <property type="entry name" value="LRR_dom_sf"/>
</dbReference>
<dbReference type="InterPro" id="IPR050836">
    <property type="entry name" value="SDS22/Internalin_LRR"/>
</dbReference>
<comment type="caution">
    <text evidence="3">The sequence shown here is derived from an EMBL/GenBank/DDBJ whole genome shotgun (WGS) entry which is preliminary data.</text>
</comment>
<organism evidence="3">
    <name type="scientific">Hexamita inflata</name>
    <dbReference type="NCBI Taxonomy" id="28002"/>
    <lineage>
        <taxon>Eukaryota</taxon>
        <taxon>Metamonada</taxon>
        <taxon>Diplomonadida</taxon>
        <taxon>Hexamitidae</taxon>
        <taxon>Hexamitinae</taxon>
        <taxon>Hexamita</taxon>
    </lineage>
</organism>
<keyword evidence="2" id="KW-0677">Repeat</keyword>
<reference evidence="3" key="1">
    <citation type="submission" date="2023-06" db="EMBL/GenBank/DDBJ databases">
        <authorList>
            <person name="Kurt Z."/>
        </authorList>
    </citation>
    <scope>NUCLEOTIDE SEQUENCE</scope>
</reference>
<proteinExistence type="predicted"/>